<dbReference type="Gramene" id="HORVU.MOREX.r3.3HG0223940.1">
    <property type="protein sequence ID" value="HORVU.MOREX.r3.3HG0223940.1"/>
    <property type="gene ID" value="HORVU.MOREX.r3.3HG0223940"/>
</dbReference>
<sequence length="442" mass="47491">MAMATKLQWLPRLLLLVHSTFFLVSHTVALPLPWTLDHASGLHPVVLLPGSSCSQIEVRLTDDYEPPSALCAAHKGDGRWHRLWKNAAAPDADAVCFADQIRLVYDDAAGDYRNAPGVETRALSFGSTRGFLADDTADKELCMGNLVEALERAGYRDGETLFGAPYDFRHAPAPPGTANREVSRFRRRLRELVERASRTNGDMPVVLASHSQGGYFALDFLNRSPLPWRRRFVKHFVMASTGAGGFVLLMQGLPSSGSYGSASPADVLSPPQARMTFPGTLSALPSPVAFDNDTPLAVTQNRSYAARDMPAFLAAAGLSPLEVRLYKTRALPVALSLGPPLVPMTCVNGVGVPTVEKLVYTGSGGLGAAPEAVYGDGDGVVNLASILALDVVMGGDPRQEYYRSIRITNMSHRGVVSDSRALEQLLGVILHDVASTVDTHAM</sequence>
<evidence type="ECO:0000313" key="2">
    <source>
        <dbReference type="Proteomes" id="UP000011116"/>
    </source>
</evidence>
<dbReference type="Gene3D" id="3.40.50.1820">
    <property type="entry name" value="alpha/beta hydrolase"/>
    <property type="match status" value="1"/>
</dbReference>
<dbReference type="SUPFAM" id="SSF53474">
    <property type="entry name" value="alpha/beta-Hydrolases"/>
    <property type="match status" value="1"/>
</dbReference>
<dbReference type="Proteomes" id="UP000011116">
    <property type="component" value="Chromosome 3H"/>
</dbReference>
<dbReference type="SMR" id="A0A8I6XTJ3"/>
<dbReference type="OrthoDB" id="190846at2759"/>
<dbReference type="PANTHER" id="PTHR11440">
    <property type="entry name" value="LECITHIN-CHOLESTEROL ACYLTRANSFERASE-RELATED"/>
    <property type="match status" value="1"/>
</dbReference>
<reference evidence="1" key="3">
    <citation type="submission" date="2022-01" db="UniProtKB">
        <authorList>
            <consortium name="EnsemblPlants"/>
        </authorList>
    </citation>
    <scope>IDENTIFICATION</scope>
    <source>
        <strain evidence="1">subsp. vulgare</strain>
    </source>
</reference>
<dbReference type="Pfam" id="PF02450">
    <property type="entry name" value="LCAT"/>
    <property type="match status" value="1"/>
</dbReference>
<dbReference type="OMA" id="DMPEFMA"/>
<reference evidence="1" key="2">
    <citation type="submission" date="2020-10" db="EMBL/GenBank/DDBJ databases">
        <authorList>
            <person name="Scholz U."/>
            <person name="Mascher M."/>
            <person name="Fiebig A."/>
        </authorList>
    </citation>
    <scope>NUCLEOTIDE SEQUENCE [LARGE SCALE GENOMIC DNA]</scope>
    <source>
        <strain evidence="1">cv. Morex</strain>
    </source>
</reference>
<dbReference type="GO" id="GO:0008374">
    <property type="term" value="F:O-acyltransferase activity"/>
    <property type="evidence" value="ECO:0007669"/>
    <property type="project" value="InterPro"/>
</dbReference>
<keyword evidence="2" id="KW-1185">Reference proteome</keyword>
<dbReference type="KEGG" id="hvg:123442489"/>
<dbReference type="RefSeq" id="XP_044974482.1">
    <property type="nucleotide sequence ID" value="XM_045118547.1"/>
</dbReference>
<protein>
    <recommendedName>
        <fullName evidence="3">Lecithin-cholesterol acyltransferase-like 1</fullName>
    </recommendedName>
</protein>
<evidence type="ECO:0000313" key="1">
    <source>
        <dbReference type="EnsemblPlants" id="HORVU.MOREX.r3.3HG0223940.1"/>
    </source>
</evidence>
<proteinExistence type="predicted"/>
<gene>
    <name evidence="1" type="primary">LOC123442489</name>
</gene>
<dbReference type="GeneID" id="123442489"/>
<dbReference type="GO" id="GO:0006629">
    <property type="term" value="P:lipid metabolic process"/>
    <property type="evidence" value="ECO:0000318"/>
    <property type="project" value="GO_Central"/>
</dbReference>
<dbReference type="EnsemblPlants" id="HORVU.MOREX.r3.3HG0223940.1">
    <property type="protein sequence ID" value="HORVU.MOREX.r3.3HG0223940.1"/>
    <property type="gene ID" value="HORVU.MOREX.r3.3HG0223940"/>
</dbReference>
<dbReference type="Gramene" id="HORVU.MOREX.r2.3HG0185950.1">
    <property type="protein sequence ID" value="HORVU.MOREX.r2.3HG0185950.1"/>
    <property type="gene ID" value="HORVU.MOREX.r2.3HG0185950"/>
</dbReference>
<dbReference type="InterPro" id="IPR003386">
    <property type="entry name" value="LACT/PDAT_acylTrfase"/>
</dbReference>
<dbReference type="AlphaFoldDB" id="A0A8I6XTJ3"/>
<accession>A0A8I6XTJ3</accession>
<name>A0A8I6XTJ3_HORVV</name>
<reference evidence="2" key="1">
    <citation type="journal article" date="2012" name="Nature">
        <title>A physical, genetic and functional sequence assembly of the barley genome.</title>
        <authorList>
            <consortium name="The International Barley Genome Sequencing Consortium"/>
            <person name="Mayer K.F."/>
            <person name="Waugh R."/>
            <person name="Brown J.W."/>
            <person name="Schulman A."/>
            <person name="Langridge P."/>
            <person name="Platzer M."/>
            <person name="Fincher G.B."/>
            <person name="Muehlbauer G.J."/>
            <person name="Sato K."/>
            <person name="Close T.J."/>
            <person name="Wise R.P."/>
            <person name="Stein N."/>
        </authorList>
    </citation>
    <scope>NUCLEOTIDE SEQUENCE [LARGE SCALE GENOMIC DNA]</scope>
    <source>
        <strain evidence="2">cv. Morex</strain>
    </source>
</reference>
<evidence type="ECO:0008006" key="3">
    <source>
        <dbReference type="Google" id="ProtNLM"/>
    </source>
</evidence>
<dbReference type="InterPro" id="IPR029058">
    <property type="entry name" value="AB_hydrolase_fold"/>
</dbReference>
<organism evidence="1 2">
    <name type="scientific">Hordeum vulgare subsp. vulgare</name>
    <name type="common">Domesticated barley</name>
    <dbReference type="NCBI Taxonomy" id="112509"/>
    <lineage>
        <taxon>Eukaryota</taxon>
        <taxon>Viridiplantae</taxon>
        <taxon>Streptophyta</taxon>
        <taxon>Embryophyta</taxon>
        <taxon>Tracheophyta</taxon>
        <taxon>Spermatophyta</taxon>
        <taxon>Magnoliopsida</taxon>
        <taxon>Liliopsida</taxon>
        <taxon>Poales</taxon>
        <taxon>Poaceae</taxon>
        <taxon>BOP clade</taxon>
        <taxon>Pooideae</taxon>
        <taxon>Triticodae</taxon>
        <taxon>Triticeae</taxon>
        <taxon>Hordeinae</taxon>
        <taxon>Hordeum</taxon>
    </lineage>
</organism>